<dbReference type="InterPro" id="IPR005467">
    <property type="entry name" value="His_kinase_dom"/>
</dbReference>
<feature type="domain" description="Response regulatory" evidence="6">
    <location>
        <begin position="567"/>
        <end position="683"/>
    </location>
</feature>
<dbReference type="InterPro" id="IPR013655">
    <property type="entry name" value="PAS_fold_3"/>
</dbReference>
<dbReference type="InterPro" id="IPR003594">
    <property type="entry name" value="HATPase_dom"/>
</dbReference>
<evidence type="ECO:0000259" key="5">
    <source>
        <dbReference type="PROSITE" id="PS50109"/>
    </source>
</evidence>
<evidence type="ECO:0000256" key="3">
    <source>
        <dbReference type="ARBA" id="ARBA00022553"/>
    </source>
</evidence>
<dbReference type="PROSITE" id="PS50110">
    <property type="entry name" value="RESPONSE_REGULATORY"/>
    <property type="match status" value="1"/>
</dbReference>
<dbReference type="InterPro" id="IPR036890">
    <property type="entry name" value="HATPase_C_sf"/>
</dbReference>
<dbReference type="SMART" id="SM00388">
    <property type="entry name" value="HisKA"/>
    <property type="match status" value="1"/>
</dbReference>
<dbReference type="Gene3D" id="3.40.50.2300">
    <property type="match status" value="1"/>
</dbReference>
<name>A0A8J3E0F2_9RHOB</name>
<dbReference type="Pfam" id="PF08447">
    <property type="entry name" value="PAS_3"/>
    <property type="match status" value="1"/>
</dbReference>
<protein>
    <recommendedName>
        <fullName evidence="2">histidine kinase</fullName>
        <ecNumber evidence="2">2.7.13.3</ecNumber>
    </recommendedName>
</protein>
<evidence type="ECO:0000259" key="8">
    <source>
        <dbReference type="PROSITE" id="PS50113"/>
    </source>
</evidence>
<dbReference type="SMART" id="SM00448">
    <property type="entry name" value="REC"/>
    <property type="match status" value="1"/>
</dbReference>
<feature type="domain" description="PAC" evidence="8">
    <location>
        <begin position="116"/>
        <end position="169"/>
    </location>
</feature>
<dbReference type="Pfam" id="PF00072">
    <property type="entry name" value="Response_reg"/>
    <property type="match status" value="1"/>
</dbReference>
<dbReference type="CDD" id="cd18161">
    <property type="entry name" value="REC_hyHK_blue-like"/>
    <property type="match status" value="1"/>
</dbReference>
<dbReference type="InterPro" id="IPR001610">
    <property type="entry name" value="PAC"/>
</dbReference>
<dbReference type="EMBL" id="BMCP01000007">
    <property type="protein sequence ID" value="GGE54174.1"/>
    <property type="molecule type" value="Genomic_DNA"/>
</dbReference>
<dbReference type="SMART" id="SM00387">
    <property type="entry name" value="HATPase_c"/>
    <property type="match status" value="1"/>
</dbReference>
<accession>A0A8J3E0F2</accession>
<dbReference type="InterPro" id="IPR003661">
    <property type="entry name" value="HisK_dim/P_dom"/>
</dbReference>
<organism evidence="9 10">
    <name type="scientific">Agaricicola taiwanensis</name>
    <dbReference type="NCBI Taxonomy" id="591372"/>
    <lineage>
        <taxon>Bacteria</taxon>
        <taxon>Pseudomonadati</taxon>
        <taxon>Pseudomonadota</taxon>
        <taxon>Alphaproteobacteria</taxon>
        <taxon>Rhodobacterales</taxon>
        <taxon>Paracoccaceae</taxon>
        <taxon>Agaricicola</taxon>
    </lineage>
</organism>
<dbReference type="PRINTS" id="PR00344">
    <property type="entry name" value="BCTRLSENSOR"/>
</dbReference>
<keyword evidence="3 4" id="KW-0597">Phosphoprotein</keyword>
<evidence type="ECO:0000256" key="1">
    <source>
        <dbReference type="ARBA" id="ARBA00000085"/>
    </source>
</evidence>
<dbReference type="NCBIfam" id="TIGR00229">
    <property type="entry name" value="sensory_box"/>
    <property type="match status" value="1"/>
</dbReference>
<dbReference type="Gene3D" id="3.30.565.10">
    <property type="entry name" value="Histidine kinase-like ATPase, C-terminal domain"/>
    <property type="match status" value="1"/>
</dbReference>
<proteinExistence type="predicted"/>
<reference evidence="9" key="2">
    <citation type="submission" date="2020-09" db="EMBL/GenBank/DDBJ databases">
        <authorList>
            <person name="Sun Q."/>
            <person name="Sedlacek I."/>
        </authorList>
    </citation>
    <scope>NUCLEOTIDE SEQUENCE</scope>
    <source>
        <strain evidence="9">CCM 7684</strain>
    </source>
</reference>
<evidence type="ECO:0000259" key="6">
    <source>
        <dbReference type="PROSITE" id="PS50110"/>
    </source>
</evidence>
<dbReference type="Pfam" id="PF02518">
    <property type="entry name" value="HATPase_c"/>
    <property type="match status" value="1"/>
</dbReference>
<evidence type="ECO:0000256" key="4">
    <source>
        <dbReference type="PROSITE-ProRule" id="PRU00169"/>
    </source>
</evidence>
<dbReference type="InterPro" id="IPR001789">
    <property type="entry name" value="Sig_transdc_resp-reg_receiver"/>
</dbReference>
<comment type="catalytic activity">
    <reaction evidence="1">
        <text>ATP + protein L-histidine = ADP + protein N-phospho-L-histidine.</text>
        <dbReference type="EC" id="2.7.13.3"/>
    </reaction>
</comment>
<sequence>MLMQKPNPLHAFLPATGEAAELVAGFNWAATSIGSVGTWPEVLRATVALILQSPVPIVTLWGEDGIMIYNDAYSIFAGGRHPQLFGSKVREGWAEIADFNDNVMRVGLSGRTLAYRDQELTLTRRGIPEPVWMNLDYSPVVNERGLPIGVMAIVVETTEKVRAERALAQLNATLESRVEERTRERDRMWRLSTDVMVVADFSGRIVAVNPAWTSQLGWAERELIGADLVSFVHPDDMDGTRAEVQSLSRGVTTLKFENRYRHKDGSWRWLSWSAVPDENFIHAAGRDIQAEKEAAGALKSAEDALRQSQKMEAVGQLTGGIAHDFNNLLTGIGGNLELLQQRIAQGRLQGIERYIEGAQTATRRAASLTHRLLAFSRRQTLDPKPTDANRLIGDLEELIRRTVGPQIEVEVAGAAGLWTTRTDRNQLDNAILNLCINARDAMPHGGRLTIETANRWMDHMSAGDRDLKPGQYISICVSDTGTGMTPEVMNRAFDPFFTTKPMGQGTGLGLSMIYGFARQSGGQVRIYSEEGQGSMVCIYLPRHFGEDAVQDETETSHDLPRSDDGETVLVVDDEPGVRLLVTEVLRDLGYRAIEAADGPAGLRILQSDARVDLLITDVGLPGGMNGRQVADAARQYRASLKVLFITGYAENAVIGNGHLDPGMEVLTKPFTVEGLANRIRTMIES</sequence>
<dbReference type="InterPro" id="IPR004358">
    <property type="entry name" value="Sig_transdc_His_kin-like_C"/>
</dbReference>
<dbReference type="SUPFAM" id="SSF52172">
    <property type="entry name" value="CheY-like"/>
    <property type="match status" value="1"/>
</dbReference>
<dbReference type="SUPFAM" id="SSF55785">
    <property type="entry name" value="PYP-like sensor domain (PAS domain)"/>
    <property type="match status" value="1"/>
</dbReference>
<keyword evidence="9" id="KW-0418">Kinase</keyword>
<dbReference type="EC" id="2.7.13.3" evidence="2"/>
<evidence type="ECO:0000313" key="9">
    <source>
        <dbReference type="EMBL" id="GGE54174.1"/>
    </source>
</evidence>
<dbReference type="CDD" id="cd00130">
    <property type="entry name" value="PAS"/>
    <property type="match status" value="1"/>
</dbReference>
<comment type="caution">
    <text evidence="9">The sequence shown here is derived from an EMBL/GenBank/DDBJ whole genome shotgun (WGS) entry which is preliminary data.</text>
</comment>
<gene>
    <name evidence="9" type="ORF">GCM10007276_34070</name>
</gene>
<dbReference type="PANTHER" id="PTHR43065">
    <property type="entry name" value="SENSOR HISTIDINE KINASE"/>
    <property type="match status" value="1"/>
</dbReference>
<dbReference type="PROSITE" id="PS50113">
    <property type="entry name" value="PAC"/>
    <property type="match status" value="1"/>
</dbReference>
<evidence type="ECO:0000313" key="10">
    <source>
        <dbReference type="Proteomes" id="UP000602745"/>
    </source>
</evidence>
<dbReference type="PANTHER" id="PTHR43065:SF42">
    <property type="entry name" value="TWO-COMPONENT SENSOR PPRA"/>
    <property type="match status" value="1"/>
</dbReference>
<reference evidence="9" key="1">
    <citation type="journal article" date="2014" name="Int. J. Syst. Evol. Microbiol.">
        <title>Complete genome sequence of Corynebacterium casei LMG S-19264T (=DSM 44701T), isolated from a smear-ripened cheese.</title>
        <authorList>
            <consortium name="US DOE Joint Genome Institute (JGI-PGF)"/>
            <person name="Walter F."/>
            <person name="Albersmeier A."/>
            <person name="Kalinowski J."/>
            <person name="Ruckert C."/>
        </authorList>
    </citation>
    <scope>NUCLEOTIDE SEQUENCE</scope>
    <source>
        <strain evidence="9">CCM 7684</strain>
    </source>
</reference>
<dbReference type="Gene3D" id="1.10.287.130">
    <property type="match status" value="1"/>
</dbReference>
<dbReference type="InterPro" id="IPR035965">
    <property type="entry name" value="PAS-like_dom_sf"/>
</dbReference>
<dbReference type="AlphaFoldDB" id="A0A8J3E0F2"/>
<dbReference type="CDD" id="cd00082">
    <property type="entry name" value="HisKA"/>
    <property type="match status" value="1"/>
</dbReference>
<dbReference type="InterPro" id="IPR036097">
    <property type="entry name" value="HisK_dim/P_sf"/>
</dbReference>
<dbReference type="Pfam" id="PF00512">
    <property type="entry name" value="HisKA"/>
    <property type="match status" value="1"/>
</dbReference>
<evidence type="ECO:0000256" key="2">
    <source>
        <dbReference type="ARBA" id="ARBA00012438"/>
    </source>
</evidence>
<dbReference type="InterPro" id="IPR011006">
    <property type="entry name" value="CheY-like_superfamily"/>
</dbReference>
<feature type="modified residue" description="4-aspartylphosphate" evidence="4">
    <location>
        <position position="617"/>
    </location>
</feature>
<dbReference type="GO" id="GO:0000155">
    <property type="term" value="F:phosphorelay sensor kinase activity"/>
    <property type="evidence" value="ECO:0007669"/>
    <property type="project" value="InterPro"/>
</dbReference>
<dbReference type="Gene3D" id="3.30.450.20">
    <property type="entry name" value="PAS domain"/>
    <property type="match status" value="2"/>
</dbReference>
<evidence type="ECO:0000259" key="7">
    <source>
        <dbReference type="PROSITE" id="PS50112"/>
    </source>
</evidence>
<dbReference type="InterPro" id="IPR000700">
    <property type="entry name" value="PAS-assoc_C"/>
</dbReference>
<dbReference type="SMART" id="SM00086">
    <property type="entry name" value="PAC"/>
    <property type="match status" value="2"/>
</dbReference>
<dbReference type="Proteomes" id="UP000602745">
    <property type="component" value="Unassembled WGS sequence"/>
</dbReference>
<dbReference type="PROSITE" id="PS50109">
    <property type="entry name" value="HIS_KIN"/>
    <property type="match status" value="1"/>
</dbReference>
<dbReference type="SUPFAM" id="SSF55874">
    <property type="entry name" value="ATPase domain of HSP90 chaperone/DNA topoisomerase II/histidine kinase"/>
    <property type="match status" value="1"/>
</dbReference>
<dbReference type="SMART" id="SM00091">
    <property type="entry name" value="PAS"/>
    <property type="match status" value="1"/>
</dbReference>
<keyword evidence="9" id="KW-0808">Transferase</keyword>
<dbReference type="CDD" id="cd16919">
    <property type="entry name" value="HATPase_CckA-like"/>
    <property type="match status" value="1"/>
</dbReference>
<dbReference type="InterPro" id="IPR000014">
    <property type="entry name" value="PAS"/>
</dbReference>
<dbReference type="PROSITE" id="PS50112">
    <property type="entry name" value="PAS"/>
    <property type="match status" value="1"/>
</dbReference>
<keyword evidence="10" id="KW-1185">Reference proteome</keyword>
<feature type="domain" description="Histidine kinase" evidence="5">
    <location>
        <begin position="320"/>
        <end position="544"/>
    </location>
</feature>
<feature type="domain" description="PAS" evidence="7">
    <location>
        <begin position="196"/>
        <end position="251"/>
    </location>
</feature>
<dbReference type="SUPFAM" id="SSF47384">
    <property type="entry name" value="Homodimeric domain of signal transducing histidine kinase"/>
    <property type="match status" value="1"/>
</dbReference>